<accession>A0AC35GXE5</accession>
<name>A0AC35GXE5_9BILA</name>
<sequence>MYVAIYYLQYNSINHYLVDLVRSIMTFANQQIRNTFFLILFERIIATIKLEKYKMSHSNILLWRLITTSYVISIVYFGYNVYAKTLPDIPLLFNLTTYYAYLMHIFMLSVCAILYLLNRRMYKLSAYKITLKRRYTIAQNVKSLAYLFPSVLIYGALAQSGSLISIIFQTLDLPSPPMGLTHITNLKTLTTVKNPLGKNIPMNVTTDQYFHDLQHMWI</sequence>
<dbReference type="Proteomes" id="UP000887580">
    <property type="component" value="Unplaced"/>
</dbReference>
<proteinExistence type="predicted"/>
<organism evidence="1 2">
    <name type="scientific">Panagrolaimus sp. PS1159</name>
    <dbReference type="NCBI Taxonomy" id="55785"/>
    <lineage>
        <taxon>Eukaryota</taxon>
        <taxon>Metazoa</taxon>
        <taxon>Ecdysozoa</taxon>
        <taxon>Nematoda</taxon>
        <taxon>Chromadorea</taxon>
        <taxon>Rhabditida</taxon>
        <taxon>Tylenchina</taxon>
        <taxon>Panagrolaimomorpha</taxon>
        <taxon>Panagrolaimoidea</taxon>
        <taxon>Panagrolaimidae</taxon>
        <taxon>Panagrolaimus</taxon>
    </lineage>
</organism>
<dbReference type="WBParaSite" id="PS1159_v2.g9207.t1">
    <property type="protein sequence ID" value="PS1159_v2.g9207.t1"/>
    <property type="gene ID" value="PS1159_v2.g9207"/>
</dbReference>
<evidence type="ECO:0000313" key="2">
    <source>
        <dbReference type="WBParaSite" id="PS1159_v2.g9207.t1"/>
    </source>
</evidence>
<evidence type="ECO:0000313" key="1">
    <source>
        <dbReference type="Proteomes" id="UP000887580"/>
    </source>
</evidence>
<protein>
    <submittedName>
        <fullName evidence="2">Gustatory receptor</fullName>
    </submittedName>
</protein>
<reference evidence="2" key="1">
    <citation type="submission" date="2022-11" db="UniProtKB">
        <authorList>
            <consortium name="WormBaseParasite"/>
        </authorList>
    </citation>
    <scope>IDENTIFICATION</scope>
</reference>